<evidence type="ECO:0000313" key="3">
    <source>
        <dbReference type="Proteomes" id="UP000248961"/>
    </source>
</evidence>
<dbReference type="OrthoDB" id="5599552at2759"/>
<dbReference type="RefSeq" id="XP_025548862.1">
    <property type="nucleotide sequence ID" value="XM_025698522.1"/>
</dbReference>
<feature type="region of interest" description="Disordered" evidence="1">
    <location>
        <begin position="798"/>
        <end position="819"/>
    </location>
</feature>
<evidence type="ECO:0000256" key="1">
    <source>
        <dbReference type="SAM" id="MobiDB-lite"/>
    </source>
</evidence>
<proteinExistence type="predicted"/>
<name>A0A395HS73_ASPHC</name>
<feature type="compositionally biased region" description="Polar residues" evidence="1">
    <location>
        <begin position="450"/>
        <end position="461"/>
    </location>
</feature>
<keyword evidence="3" id="KW-1185">Reference proteome</keyword>
<organism evidence="2 3">
    <name type="scientific">Aspergillus homomorphus (strain CBS 101889)</name>
    <dbReference type="NCBI Taxonomy" id="1450537"/>
    <lineage>
        <taxon>Eukaryota</taxon>
        <taxon>Fungi</taxon>
        <taxon>Dikarya</taxon>
        <taxon>Ascomycota</taxon>
        <taxon>Pezizomycotina</taxon>
        <taxon>Eurotiomycetes</taxon>
        <taxon>Eurotiomycetidae</taxon>
        <taxon>Eurotiales</taxon>
        <taxon>Aspergillaceae</taxon>
        <taxon>Aspergillus</taxon>
        <taxon>Aspergillus subgen. Circumdati</taxon>
    </lineage>
</organism>
<feature type="compositionally biased region" description="Basic and acidic residues" evidence="1">
    <location>
        <begin position="80"/>
        <end position="96"/>
    </location>
</feature>
<feature type="compositionally biased region" description="Polar residues" evidence="1">
    <location>
        <begin position="488"/>
        <end position="513"/>
    </location>
</feature>
<accession>A0A395HS73</accession>
<dbReference type="AlphaFoldDB" id="A0A395HS73"/>
<feature type="compositionally biased region" description="Polar residues" evidence="1">
    <location>
        <begin position="242"/>
        <end position="252"/>
    </location>
</feature>
<feature type="compositionally biased region" description="Polar residues" evidence="1">
    <location>
        <begin position="807"/>
        <end position="819"/>
    </location>
</feature>
<dbReference type="VEuPathDB" id="FungiDB:BO97DRAFT_445217"/>
<dbReference type="EMBL" id="KZ824301">
    <property type="protein sequence ID" value="RAL09708.1"/>
    <property type="molecule type" value="Genomic_DNA"/>
</dbReference>
<gene>
    <name evidence="2" type="ORF">BO97DRAFT_445217</name>
</gene>
<reference evidence="2 3" key="1">
    <citation type="submission" date="2018-02" db="EMBL/GenBank/DDBJ databases">
        <title>The genomes of Aspergillus section Nigri reveals drivers in fungal speciation.</title>
        <authorList>
            <consortium name="DOE Joint Genome Institute"/>
            <person name="Vesth T.C."/>
            <person name="Nybo J."/>
            <person name="Theobald S."/>
            <person name="Brandl J."/>
            <person name="Frisvad J.C."/>
            <person name="Nielsen K.F."/>
            <person name="Lyhne E.K."/>
            <person name="Kogle M.E."/>
            <person name="Kuo A."/>
            <person name="Riley R."/>
            <person name="Clum A."/>
            <person name="Nolan M."/>
            <person name="Lipzen A."/>
            <person name="Salamov A."/>
            <person name="Henrissat B."/>
            <person name="Wiebenga A."/>
            <person name="De vries R.P."/>
            <person name="Grigoriev I.V."/>
            <person name="Mortensen U.H."/>
            <person name="Andersen M.R."/>
            <person name="Baker S.E."/>
        </authorList>
    </citation>
    <scope>NUCLEOTIDE SEQUENCE [LARGE SCALE GENOMIC DNA]</scope>
    <source>
        <strain evidence="2 3">CBS 101889</strain>
    </source>
</reference>
<protein>
    <submittedName>
        <fullName evidence="2">Uncharacterized protein</fullName>
    </submittedName>
</protein>
<feature type="compositionally biased region" description="Polar residues" evidence="1">
    <location>
        <begin position="203"/>
        <end position="214"/>
    </location>
</feature>
<feature type="compositionally biased region" description="Basic and acidic residues" evidence="1">
    <location>
        <begin position="473"/>
        <end position="487"/>
    </location>
</feature>
<sequence length="993" mass="109048">MDGPHLGSMASHHDNIQPVLPRRLPEIYDLEIHNTWTGNLEDPVAVKISMEVLCHPNTLVPLLNTNFPGISLQTTSVSRVHSDHFGTSDQSRDDGRSPSPLSAHSFSVAGVTEIREELSFDAEKSSALDEGHVASEIKAFHNVESPGNRFMEENARSDSTSPQSERPKVTRLRTTSLQTTFRRDMTPITTPTKPPPVHLNLARSESGNTSQNLGKRSAAVACLPSSASDTESETEEDKKTVACQNMSHSAVSIGSALRDKNLARSPRANRMQRSRSSVSGTLCSSHSSRGPKAAPMSRETLDQALSDTASDIDFCSASYIEIAGNDFSSTTATLVYPEDADTSTVSPTVEMEHENDSNFTVKDMAILEDSLSEKESWRHRRGHVDGYSTPTQPGREHTGSRKIPTSPLNEKQQFPINCTNGASPHIPTKSPKDEKQPLRFGGTDGAADTESVNDSLDSSETPAPRSPSIPLLDPKHDGMTAETRSPDTSRTLTQPGSTEQCLSESPTEDFTNNPEERPENSQPEIFSEPELTVSNGIVYIKSPPNITPVPYKVVLATDINLQKGVPSGWSRLTIPGLPRLKKDDIGVFLFQTPPNHGLEFRTANLEGNKWSGDCFMAGFAYCGDLVIDLHRCNKGFYGIVKDFTVEQEIKADIIRLPDAADSAHGHPTDVCVQYQAFCSVKLPNRSFFAEKCCVMLLVDGGPEGFFRSELDIQETGLQVIQIEPEQDTPLGISTLQIICNPKDYEMFCISWTVKFSRDKAISWLPRVYPGPSGSNDRAKHYLRYTHLERDIGIPATNAVSYAPEGSPTETTSEVASSNKTGDLVSIDEETIIQCDEDAIVGHGQRCASLAKRVIVGMCCAGFAMLAIVWLGDKYANACSRSLRDISQPLVPKKGAMNVSTEVSQFADDETHFESGLQLNQTEPIEWKAVLSKEPSEQETFDVQVELEEAKFEAETAKEEEQQSFHPVTALAFRERMDNWLGWRGPFDPAGDRV</sequence>
<feature type="region of interest" description="Disordered" evidence="1">
    <location>
        <begin position="78"/>
        <end position="103"/>
    </location>
</feature>
<feature type="region of interest" description="Disordered" evidence="1">
    <location>
        <begin position="144"/>
        <end position="170"/>
    </location>
</feature>
<evidence type="ECO:0000313" key="2">
    <source>
        <dbReference type="EMBL" id="RAL09708.1"/>
    </source>
</evidence>
<feature type="region of interest" description="Disordered" evidence="1">
    <location>
        <begin position="202"/>
        <end position="297"/>
    </location>
</feature>
<dbReference type="GeneID" id="37202811"/>
<dbReference type="Proteomes" id="UP000248961">
    <property type="component" value="Unassembled WGS sequence"/>
</dbReference>
<feature type="region of interest" description="Disordered" evidence="1">
    <location>
        <begin position="372"/>
        <end position="528"/>
    </location>
</feature>
<feature type="compositionally biased region" description="Polar residues" evidence="1">
    <location>
        <begin position="406"/>
        <end position="422"/>
    </location>
</feature>
<feature type="compositionally biased region" description="Polar residues" evidence="1">
    <location>
        <begin position="274"/>
        <end position="288"/>
    </location>
</feature>